<keyword evidence="3" id="KW-1185">Reference proteome</keyword>
<feature type="compositionally biased region" description="Basic residues" evidence="1">
    <location>
        <begin position="7"/>
        <end position="20"/>
    </location>
</feature>
<proteinExistence type="predicted"/>
<reference evidence="2 3" key="1">
    <citation type="submission" date="2018-10" db="EMBL/GenBank/DDBJ databases">
        <title>A high-quality apple genome assembly.</title>
        <authorList>
            <person name="Hu J."/>
        </authorList>
    </citation>
    <scope>NUCLEOTIDE SEQUENCE [LARGE SCALE GENOMIC DNA]</scope>
    <source>
        <strain evidence="3">cv. HFTH1</strain>
        <tissue evidence="2">Young leaf</tissue>
    </source>
</reference>
<gene>
    <name evidence="2" type="ORF">DVH24_029998</name>
</gene>
<feature type="region of interest" description="Disordered" evidence="1">
    <location>
        <begin position="1"/>
        <end position="40"/>
    </location>
</feature>
<evidence type="ECO:0000313" key="3">
    <source>
        <dbReference type="Proteomes" id="UP000290289"/>
    </source>
</evidence>
<dbReference type="AlphaFoldDB" id="A0A498I082"/>
<feature type="compositionally biased region" description="Gly residues" evidence="1">
    <location>
        <begin position="28"/>
        <end position="37"/>
    </location>
</feature>
<organism evidence="2 3">
    <name type="scientific">Malus domestica</name>
    <name type="common">Apple</name>
    <name type="synonym">Pyrus malus</name>
    <dbReference type="NCBI Taxonomy" id="3750"/>
    <lineage>
        <taxon>Eukaryota</taxon>
        <taxon>Viridiplantae</taxon>
        <taxon>Streptophyta</taxon>
        <taxon>Embryophyta</taxon>
        <taxon>Tracheophyta</taxon>
        <taxon>Spermatophyta</taxon>
        <taxon>Magnoliopsida</taxon>
        <taxon>eudicotyledons</taxon>
        <taxon>Gunneridae</taxon>
        <taxon>Pentapetalae</taxon>
        <taxon>rosids</taxon>
        <taxon>fabids</taxon>
        <taxon>Rosales</taxon>
        <taxon>Rosaceae</taxon>
        <taxon>Amygdaloideae</taxon>
        <taxon>Maleae</taxon>
        <taxon>Malus</taxon>
    </lineage>
</organism>
<comment type="caution">
    <text evidence="2">The sequence shown here is derived from an EMBL/GenBank/DDBJ whole genome shotgun (WGS) entry which is preliminary data.</text>
</comment>
<evidence type="ECO:0000313" key="2">
    <source>
        <dbReference type="EMBL" id="RXH75277.1"/>
    </source>
</evidence>
<evidence type="ECO:0000256" key="1">
    <source>
        <dbReference type="SAM" id="MobiDB-lite"/>
    </source>
</evidence>
<dbReference type="Proteomes" id="UP000290289">
    <property type="component" value="Chromosome 15"/>
</dbReference>
<protein>
    <submittedName>
        <fullName evidence="2">Uncharacterized protein</fullName>
    </submittedName>
</protein>
<name>A0A498I082_MALDO</name>
<sequence length="87" mass="9322">MDGQGGRRGRGARGGKGARRQRGEARGQRGGARGGRGALNLTGVTREGYVSQAQCEAQPQVAVSTSHPQPYSAIRNENRFRYKIPAK</sequence>
<dbReference type="EMBL" id="RDQH01000341">
    <property type="protein sequence ID" value="RXH75277.1"/>
    <property type="molecule type" value="Genomic_DNA"/>
</dbReference>
<accession>A0A498I082</accession>